<gene>
    <name evidence="7" type="ORF">B1sIIB91_05160</name>
</gene>
<evidence type="ECO:0000256" key="2">
    <source>
        <dbReference type="ARBA" id="ARBA00022723"/>
    </source>
</evidence>
<dbReference type="InterPro" id="IPR014755">
    <property type="entry name" value="Cu-Rt/internalin_Ig-like"/>
</dbReference>
<feature type="domain" description="CopC" evidence="6">
    <location>
        <begin position="14"/>
        <end position="103"/>
    </location>
</feature>
<dbReference type="GO" id="GO:0046688">
    <property type="term" value="P:response to copper ion"/>
    <property type="evidence" value="ECO:0007669"/>
    <property type="project" value="InterPro"/>
</dbReference>
<dbReference type="InterPro" id="IPR032694">
    <property type="entry name" value="CopC/D"/>
</dbReference>
<dbReference type="InterPro" id="IPR007348">
    <property type="entry name" value="CopC_dom"/>
</dbReference>
<accession>A0A249L5Y2</accession>
<dbReference type="GO" id="GO:0006825">
    <property type="term" value="P:copper ion transport"/>
    <property type="evidence" value="ECO:0007669"/>
    <property type="project" value="InterPro"/>
</dbReference>
<evidence type="ECO:0000313" key="8">
    <source>
        <dbReference type="Proteomes" id="UP000217210"/>
    </source>
</evidence>
<dbReference type="SUPFAM" id="SSF81296">
    <property type="entry name" value="E set domains"/>
    <property type="match status" value="1"/>
</dbReference>
<evidence type="ECO:0000313" key="7">
    <source>
        <dbReference type="EMBL" id="ASY24462.1"/>
    </source>
</evidence>
<keyword evidence="5" id="KW-0812">Transmembrane</keyword>
<sequence>MFSVISIAPAFSTSIVSTSPTAGSVLSVAPTAVTIKASAELSDVANEMTVTDPNGVRVDDGSVQIQGQVLMVGLKPLTVSGLYTVSYTIMAIADVPTVSSFTFLYNAPAEMTLATPSPSQSEVNTPTANRTTDIFVIALLIFAFIVLIFLSRYAKQTFKAPAKVRKPPIRKSNSRKFLK</sequence>
<keyword evidence="2" id="KW-0479">Metal-binding</keyword>
<dbReference type="OrthoDB" id="5194144at2"/>
<dbReference type="KEGG" id="nab:B1sIIB91_05160"/>
<evidence type="ECO:0000256" key="4">
    <source>
        <dbReference type="ARBA" id="ARBA00023008"/>
    </source>
</evidence>
<keyword evidence="5" id="KW-1133">Transmembrane helix</keyword>
<dbReference type="EMBL" id="CP016779">
    <property type="protein sequence ID" value="ASY24462.1"/>
    <property type="molecule type" value="Genomic_DNA"/>
</dbReference>
<dbReference type="InterPro" id="IPR014756">
    <property type="entry name" value="Ig_E-set"/>
</dbReference>
<dbReference type="GO" id="GO:0005886">
    <property type="term" value="C:plasma membrane"/>
    <property type="evidence" value="ECO:0007669"/>
    <property type="project" value="TreeGrafter"/>
</dbReference>
<proteinExistence type="predicted"/>
<dbReference type="PANTHER" id="PTHR34820:SF4">
    <property type="entry name" value="INNER MEMBRANE PROTEIN YEBZ"/>
    <property type="match status" value="1"/>
</dbReference>
<keyword evidence="4" id="KW-0186">Copper</keyword>
<dbReference type="GO" id="GO:0005507">
    <property type="term" value="F:copper ion binding"/>
    <property type="evidence" value="ECO:0007669"/>
    <property type="project" value="InterPro"/>
</dbReference>
<dbReference type="AlphaFoldDB" id="A0A249L5Y2"/>
<comment type="subcellular location">
    <subcellularLocation>
        <location evidence="1">Cell envelope</location>
    </subcellularLocation>
</comment>
<name>A0A249L5Y2_9ACTN</name>
<keyword evidence="5" id="KW-0472">Membrane</keyword>
<dbReference type="Proteomes" id="UP000217210">
    <property type="component" value="Chromosome"/>
</dbReference>
<organism evidence="7 8">
    <name type="scientific">Candidatus Nanopelagicus abundans</name>
    <dbReference type="NCBI Taxonomy" id="1884916"/>
    <lineage>
        <taxon>Bacteria</taxon>
        <taxon>Bacillati</taxon>
        <taxon>Actinomycetota</taxon>
        <taxon>Actinomycetes</taxon>
        <taxon>Candidatus Nanopelagicales</taxon>
        <taxon>Candidatus Nanopelagicaceae</taxon>
        <taxon>Candidatus Nanopelagicus</taxon>
    </lineage>
</organism>
<evidence type="ECO:0000256" key="3">
    <source>
        <dbReference type="ARBA" id="ARBA00022729"/>
    </source>
</evidence>
<protein>
    <submittedName>
        <fullName evidence="7">Copper-binding protein CopC</fullName>
    </submittedName>
</protein>
<keyword evidence="3" id="KW-0732">Signal</keyword>
<feature type="transmembrane region" description="Helical" evidence="5">
    <location>
        <begin position="134"/>
        <end position="154"/>
    </location>
</feature>
<dbReference type="PANTHER" id="PTHR34820">
    <property type="entry name" value="INNER MEMBRANE PROTEIN YEBZ"/>
    <property type="match status" value="1"/>
</dbReference>
<keyword evidence="8" id="KW-1185">Reference proteome</keyword>
<evidence type="ECO:0000256" key="1">
    <source>
        <dbReference type="ARBA" id="ARBA00004196"/>
    </source>
</evidence>
<evidence type="ECO:0000256" key="5">
    <source>
        <dbReference type="SAM" id="Phobius"/>
    </source>
</evidence>
<dbReference type="GO" id="GO:0042597">
    <property type="term" value="C:periplasmic space"/>
    <property type="evidence" value="ECO:0007669"/>
    <property type="project" value="InterPro"/>
</dbReference>
<dbReference type="Gene3D" id="2.60.40.1220">
    <property type="match status" value="1"/>
</dbReference>
<evidence type="ECO:0000259" key="6">
    <source>
        <dbReference type="Pfam" id="PF04234"/>
    </source>
</evidence>
<dbReference type="GO" id="GO:0030313">
    <property type="term" value="C:cell envelope"/>
    <property type="evidence" value="ECO:0007669"/>
    <property type="project" value="UniProtKB-SubCell"/>
</dbReference>
<reference evidence="7 8" key="1">
    <citation type="submission" date="2016-07" db="EMBL/GenBank/DDBJ databases">
        <title>High microdiversification within the ubiquitous acI lineage of Actinobacteria.</title>
        <authorList>
            <person name="Neuenschwander S.M."/>
            <person name="Salcher M."/>
            <person name="Ghai R."/>
            <person name="Pernthaler J."/>
        </authorList>
    </citation>
    <scope>NUCLEOTIDE SEQUENCE [LARGE SCALE GENOMIC DNA]</scope>
    <source>
        <strain evidence="7">MMS-IIB-91</strain>
    </source>
</reference>
<dbReference type="Pfam" id="PF04234">
    <property type="entry name" value="CopC"/>
    <property type="match status" value="1"/>
</dbReference>